<dbReference type="GeneID" id="76835636"/>
<keyword evidence="3" id="KW-1185">Reference proteome</keyword>
<gene>
    <name evidence="2" type="ORF">OU421_11000</name>
</gene>
<dbReference type="SUPFAM" id="SSF47090">
    <property type="entry name" value="PGBD-like"/>
    <property type="match status" value="2"/>
</dbReference>
<name>A0A9X9S360_METOG</name>
<dbReference type="AlphaFoldDB" id="A0A9X9S360"/>
<dbReference type="Gene3D" id="1.10.101.10">
    <property type="entry name" value="PGBD-like superfamily/PGBD"/>
    <property type="match status" value="2"/>
</dbReference>
<proteinExistence type="predicted"/>
<feature type="domain" description="Peptidoglycan binding-like" evidence="1">
    <location>
        <begin position="99"/>
        <end position="156"/>
    </location>
</feature>
<dbReference type="RefSeq" id="WP_268186139.1">
    <property type="nucleotide sequence ID" value="NZ_CP113361.1"/>
</dbReference>
<dbReference type="Pfam" id="PF01471">
    <property type="entry name" value="PG_binding_1"/>
    <property type="match status" value="2"/>
</dbReference>
<dbReference type="KEGG" id="mou:OU421_11000"/>
<dbReference type="EMBL" id="CP113361">
    <property type="protein sequence ID" value="WAI00933.1"/>
    <property type="molecule type" value="Genomic_DNA"/>
</dbReference>
<accession>A0A9X9S360</accession>
<evidence type="ECO:0000313" key="3">
    <source>
        <dbReference type="Proteomes" id="UP001163096"/>
    </source>
</evidence>
<evidence type="ECO:0000313" key="2">
    <source>
        <dbReference type="EMBL" id="WAI00933.1"/>
    </source>
</evidence>
<dbReference type="InterPro" id="IPR002477">
    <property type="entry name" value="Peptidoglycan-bd-like"/>
</dbReference>
<evidence type="ECO:0000259" key="1">
    <source>
        <dbReference type="Pfam" id="PF01471"/>
    </source>
</evidence>
<dbReference type="InterPro" id="IPR036366">
    <property type="entry name" value="PGBDSf"/>
</dbReference>
<feature type="domain" description="Peptidoglycan binding-like" evidence="1">
    <location>
        <begin position="21"/>
        <end position="70"/>
    </location>
</feature>
<sequence>MNKFIFPLKLRMKGPAAGDQQQALSSLELVIDKEESATQRFGLSTRTAVITFQENHRLEPTGEVAERTATLINREIESGTGIATPQNLQSPRLLSPNARGNEVRALHEMLLNLGNSISENEQEEQFYGPNTQNAVKQFQVERKIPQSRDFDKATVSTLIRAAKIEIVTVTLKGEGVNLSKPVFNIDKNEVMNLVAPDSLQPQGTKYKCLTDYLGPFLGEKKTAAARETADRQDSTPLNQARMLDIQLNTDDGRLMLIEGECR</sequence>
<dbReference type="Proteomes" id="UP001163096">
    <property type="component" value="Chromosome"/>
</dbReference>
<organism evidence="2 3">
    <name type="scientific">Methanogenium organophilum</name>
    <dbReference type="NCBI Taxonomy" id="2199"/>
    <lineage>
        <taxon>Archaea</taxon>
        <taxon>Methanobacteriati</taxon>
        <taxon>Methanobacteriota</taxon>
        <taxon>Stenosarchaea group</taxon>
        <taxon>Methanomicrobia</taxon>
        <taxon>Methanomicrobiales</taxon>
        <taxon>Methanomicrobiaceae</taxon>
        <taxon>Methanogenium</taxon>
    </lineage>
</organism>
<reference evidence="2" key="1">
    <citation type="submission" date="2022-11" db="EMBL/GenBank/DDBJ databases">
        <title>Complete genome sequence of Methanogenium organophilum DSM 3596.</title>
        <authorList>
            <person name="Chen S.-C."/>
            <person name="Lai S.-J."/>
            <person name="You Y.-T."/>
        </authorList>
    </citation>
    <scope>NUCLEOTIDE SEQUENCE</scope>
    <source>
        <strain evidence="2">DSM 3596</strain>
    </source>
</reference>
<dbReference type="InterPro" id="IPR036365">
    <property type="entry name" value="PGBD-like_sf"/>
</dbReference>
<protein>
    <submittedName>
        <fullName evidence="2">Peptidoglycan-binding protein</fullName>
    </submittedName>
</protein>